<evidence type="ECO:0000256" key="1">
    <source>
        <dbReference type="SAM" id="Coils"/>
    </source>
</evidence>
<protein>
    <recommendedName>
        <fullName evidence="3">7(1) septoil knot domain-containing protein</fullName>
    </recommendedName>
</protein>
<feature type="chain" id="PRO_5027640542" description="7(1) septoil knot domain-containing protein" evidence="2">
    <location>
        <begin position="20"/>
        <end position="546"/>
    </location>
</feature>
<keyword evidence="1" id="KW-0175">Coiled coil</keyword>
<sequence length="546" mass="61865">MRLLFIISLSLFFSSISFGQLTQIIDAIAESGSIVFTSTENTATKKKNVDNKITFTAKENIYGTIYMKQKLERLRVIIKDDKYYIRTSFLLKEDHSKKFYWSIPLPKDKTSMKSICFEVSPDKMDVKNPNHLGFLNLIETLENKKHEFLVYITERDGVRGKLILDLSEGKGKYQDLFEALEKERQRIAAAEEVARIAAQKERERYAAERKKIVDAYEASTDFVYVTFINNSYVQISGAVATSNNATNSSFSISAKHSKKVRCRPGEQLYIANKVVLDVTAASNGQSIDISPPPLSINSMATQWSGDDAWKSWTLKTSAGNWSLATQWSGDDAWKSWTIKTGNENWSVSTQWSGDDAWKSWNFKTDNDNFTMKTQWSGKDAWKSWTITSKYGDFLVKTQWSGDDAWKSWSITSPHGDMLVKTQWSGDDAWKSWSITDNMQDAPPQAKMAAIFCCMVGGIMPYTSTKASCALHGKKLYGKVKFVEYGEDVKIKYVDYSEDLKVEFVSSSPNDCGEWQVVESSEDLKVKVVEYGEDLKVKKVTSSPGMK</sequence>
<feature type="domain" description="7(1) septoil knot" evidence="3">
    <location>
        <begin position="472"/>
        <end position="546"/>
    </location>
</feature>
<evidence type="ECO:0000259" key="3">
    <source>
        <dbReference type="Pfam" id="PF19647"/>
    </source>
</evidence>
<reference evidence="4" key="1">
    <citation type="submission" date="2020-01" db="EMBL/GenBank/DDBJ databases">
        <authorList>
            <person name="Meier V. D."/>
            <person name="Meier V D."/>
        </authorList>
    </citation>
    <scope>NUCLEOTIDE SEQUENCE</scope>
    <source>
        <strain evidence="4">HLG_WM_MAG_10</strain>
    </source>
</reference>
<dbReference type="EMBL" id="CACVAQ010000358">
    <property type="protein sequence ID" value="CAA6825262.1"/>
    <property type="molecule type" value="Genomic_DNA"/>
</dbReference>
<proteinExistence type="predicted"/>
<accession>A0A6S6TXC2</accession>
<evidence type="ECO:0000256" key="2">
    <source>
        <dbReference type="SAM" id="SignalP"/>
    </source>
</evidence>
<dbReference type="InterPro" id="IPR046148">
    <property type="entry name" value="Septknot"/>
</dbReference>
<dbReference type="AlphaFoldDB" id="A0A6S6TXC2"/>
<keyword evidence="2" id="KW-0732">Signal</keyword>
<feature type="signal peptide" evidence="2">
    <location>
        <begin position="1"/>
        <end position="19"/>
    </location>
</feature>
<gene>
    <name evidence="4" type="ORF">HELGO_WM20121</name>
</gene>
<dbReference type="Pfam" id="PF19647">
    <property type="entry name" value="Septknot"/>
    <property type="match status" value="1"/>
</dbReference>
<feature type="coiled-coil region" evidence="1">
    <location>
        <begin position="173"/>
        <end position="200"/>
    </location>
</feature>
<evidence type="ECO:0000313" key="4">
    <source>
        <dbReference type="EMBL" id="CAA6825262.1"/>
    </source>
</evidence>
<name>A0A6S6TXC2_9BACT</name>
<organism evidence="4">
    <name type="scientific">uncultured Aureispira sp</name>
    <dbReference type="NCBI Taxonomy" id="1331704"/>
    <lineage>
        <taxon>Bacteria</taxon>
        <taxon>Pseudomonadati</taxon>
        <taxon>Bacteroidota</taxon>
        <taxon>Saprospiria</taxon>
        <taxon>Saprospirales</taxon>
        <taxon>Saprospiraceae</taxon>
        <taxon>Aureispira</taxon>
        <taxon>environmental samples</taxon>
    </lineage>
</organism>